<reference evidence="2 3" key="1">
    <citation type="journal article" date="2010" name="Mol. Plant Microbe Interact.">
        <title>Streptomyces scabies 87-22 contains a coronafacic acid-like biosynthetic cluster that contributes to plant-microbe interactions.</title>
        <authorList>
            <person name="Bignell D.R."/>
            <person name="Seipke R.F."/>
            <person name="Huguet-Tapia J.C."/>
            <person name="Chambers A.H."/>
            <person name="Parry R.J."/>
            <person name="Loria R."/>
        </authorList>
    </citation>
    <scope>NUCLEOTIDE SEQUENCE [LARGE SCALE GENOMIC DNA]</scope>
    <source>
        <strain evidence="2 3">87.22</strain>
    </source>
</reference>
<evidence type="ECO:0000313" key="3">
    <source>
        <dbReference type="Proteomes" id="UP000001444"/>
    </source>
</evidence>
<evidence type="ECO:0000313" key="2">
    <source>
        <dbReference type="EMBL" id="CBG73134.1"/>
    </source>
</evidence>
<accession>C9Z945</accession>
<feature type="compositionally biased region" description="Acidic residues" evidence="1">
    <location>
        <begin position="86"/>
        <end position="104"/>
    </location>
</feature>
<evidence type="ECO:0000256" key="1">
    <source>
        <dbReference type="SAM" id="MobiDB-lite"/>
    </source>
</evidence>
<dbReference type="AlphaFoldDB" id="C9Z945"/>
<proteinExistence type="predicted"/>
<sequence length="151" mass="15881">MGPGEEDLVRVRVNENIKLFQGHVPVRLAEGQEVTGELAALLLKSAPGKVTCLDAPEESESGQTPGHREPCVDGDVCDGPHCPPESDPDADATDPGDPPPSDELDITAAVGKVLDWVGDDPERAEQAAAAEQATDKPRATLLKQLAKLTES</sequence>
<keyword evidence="3" id="KW-1185">Reference proteome</keyword>
<dbReference type="EMBL" id="FN554889">
    <property type="protein sequence ID" value="CBG73134.1"/>
    <property type="molecule type" value="Genomic_DNA"/>
</dbReference>
<dbReference type="HOGENOM" id="CLU_1730451_0_0_11"/>
<organism evidence="2 3">
    <name type="scientific">Streptomyces scabiei (strain 87.22)</name>
    <dbReference type="NCBI Taxonomy" id="680198"/>
    <lineage>
        <taxon>Bacteria</taxon>
        <taxon>Bacillati</taxon>
        <taxon>Actinomycetota</taxon>
        <taxon>Actinomycetes</taxon>
        <taxon>Kitasatosporales</taxon>
        <taxon>Streptomycetaceae</taxon>
        <taxon>Streptomyces</taxon>
    </lineage>
</organism>
<dbReference type="Proteomes" id="UP000001444">
    <property type="component" value="Chromosome"/>
</dbReference>
<dbReference type="KEGG" id="scb:SCAB_61131"/>
<feature type="region of interest" description="Disordered" evidence="1">
    <location>
        <begin position="52"/>
        <end position="104"/>
    </location>
</feature>
<dbReference type="STRING" id="680198.SCAB_61131"/>
<gene>
    <name evidence="2" type="ordered locus">SCAB_61131</name>
</gene>
<name>C9Z945_STRSW</name>
<protein>
    <submittedName>
        <fullName evidence="2">Uncharacterized protein</fullName>
    </submittedName>
</protein>